<evidence type="ECO:0000259" key="2">
    <source>
        <dbReference type="PROSITE" id="PS50041"/>
    </source>
</evidence>
<dbReference type="SUPFAM" id="SSF56436">
    <property type="entry name" value="C-type lectin-like"/>
    <property type="match status" value="1"/>
</dbReference>
<dbReference type="PANTHER" id="PTHR22803">
    <property type="entry name" value="MANNOSE, PHOSPHOLIPASE, LECTIN RECEPTOR RELATED"/>
    <property type="match status" value="1"/>
</dbReference>
<proteinExistence type="predicted"/>
<dbReference type="InterPro" id="IPR016187">
    <property type="entry name" value="CTDL_fold"/>
</dbReference>
<reference evidence="3" key="1">
    <citation type="submission" date="2018-11" db="EMBL/GenBank/DDBJ databases">
        <authorList>
            <person name="Alioto T."/>
            <person name="Alioto T."/>
        </authorList>
    </citation>
    <scope>NUCLEOTIDE SEQUENCE</scope>
</reference>
<dbReference type="CDD" id="cd00037">
    <property type="entry name" value="CLECT"/>
    <property type="match status" value="1"/>
</dbReference>
<dbReference type="OrthoDB" id="6113286at2759"/>
<dbReference type="PROSITE" id="PS50041">
    <property type="entry name" value="C_TYPE_LECTIN_2"/>
    <property type="match status" value="1"/>
</dbReference>
<organism evidence="3 4">
    <name type="scientific">Mytilus galloprovincialis</name>
    <name type="common">Mediterranean mussel</name>
    <dbReference type="NCBI Taxonomy" id="29158"/>
    <lineage>
        <taxon>Eukaryota</taxon>
        <taxon>Metazoa</taxon>
        <taxon>Spiralia</taxon>
        <taxon>Lophotrochozoa</taxon>
        <taxon>Mollusca</taxon>
        <taxon>Bivalvia</taxon>
        <taxon>Autobranchia</taxon>
        <taxon>Pteriomorphia</taxon>
        <taxon>Mytilida</taxon>
        <taxon>Mytiloidea</taxon>
        <taxon>Mytilidae</taxon>
        <taxon>Mytilinae</taxon>
        <taxon>Mytilus</taxon>
    </lineage>
</organism>
<protein>
    <recommendedName>
        <fullName evidence="2">C-type lectin domain-containing protein</fullName>
    </recommendedName>
</protein>
<dbReference type="InterPro" id="IPR001304">
    <property type="entry name" value="C-type_lectin-like"/>
</dbReference>
<comment type="caution">
    <text evidence="3">The sequence shown here is derived from an EMBL/GenBank/DDBJ whole genome shotgun (WGS) entry which is preliminary data.</text>
</comment>
<dbReference type="PROSITE" id="PS00615">
    <property type="entry name" value="C_TYPE_LECTIN_1"/>
    <property type="match status" value="1"/>
</dbReference>
<dbReference type="AlphaFoldDB" id="A0A8B6EMC3"/>
<feature type="domain" description="C-type lectin" evidence="2">
    <location>
        <begin position="29"/>
        <end position="153"/>
    </location>
</feature>
<dbReference type="EMBL" id="UYJE01005265">
    <property type="protein sequence ID" value="VDI35643.1"/>
    <property type="molecule type" value="Genomic_DNA"/>
</dbReference>
<sequence>MTRKRNERNTQTERMKNEAKTKTGKLEWFSSCCTYIPVLRKNLYAMQVESCKCLGGKLVELETEEENEFIKNDVMTISSGVAGYWIGGYNFNNDDDLEWLSQPNQAMPFSDWNMEIYPQPDGLLTQPCVMIWRGFDFRWGDHWCDRLLSYICEFQHQ</sequence>
<evidence type="ECO:0000313" key="4">
    <source>
        <dbReference type="Proteomes" id="UP000596742"/>
    </source>
</evidence>
<dbReference type="InterPro" id="IPR016186">
    <property type="entry name" value="C-type_lectin-like/link_sf"/>
</dbReference>
<accession>A0A8B6EMC3</accession>
<dbReference type="SMART" id="SM00034">
    <property type="entry name" value="CLECT"/>
    <property type="match status" value="1"/>
</dbReference>
<dbReference type="Pfam" id="PF00059">
    <property type="entry name" value="Lectin_C"/>
    <property type="match status" value="1"/>
</dbReference>
<dbReference type="Gene3D" id="3.10.100.10">
    <property type="entry name" value="Mannose-Binding Protein A, subunit A"/>
    <property type="match status" value="1"/>
</dbReference>
<gene>
    <name evidence="3" type="ORF">MGAL_10B058324</name>
</gene>
<name>A0A8B6EMC3_MYTGA</name>
<evidence type="ECO:0000313" key="3">
    <source>
        <dbReference type="EMBL" id="VDI35643.1"/>
    </source>
</evidence>
<keyword evidence="1" id="KW-1015">Disulfide bond</keyword>
<dbReference type="InterPro" id="IPR050111">
    <property type="entry name" value="C-type_lectin/snaclec_domain"/>
</dbReference>
<dbReference type="Proteomes" id="UP000596742">
    <property type="component" value="Unassembled WGS sequence"/>
</dbReference>
<keyword evidence="4" id="KW-1185">Reference proteome</keyword>
<dbReference type="InterPro" id="IPR018378">
    <property type="entry name" value="C-type_lectin_CS"/>
</dbReference>
<evidence type="ECO:0000256" key="1">
    <source>
        <dbReference type="ARBA" id="ARBA00023157"/>
    </source>
</evidence>